<dbReference type="RefSeq" id="WP_342777746.1">
    <property type="nucleotide sequence ID" value="NZ_RJKM01000001.1"/>
</dbReference>
<keyword evidence="3" id="KW-0808">Transferase</keyword>
<evidence type="ECO:0000256" key="1">
    <source>
        <dbReference type="ARBA" id="ARBA00001933"/>
    </source>
</evidence>
<dbReference type="Proteomes" id="UP000268727">
    <property type="component" value="Unassembled WGS sequence"/>
</dbReference>
<sequence>MSTTPATAGDLAELDTGTLFGALEDPALNSMNFLNEVAIHYPEAIPLAAGRPSEEFFELEDVHRYLRIFSEHLGRRLTEAQVRRTVLQYGRTKGIIHELVAENLRLDEDISVDPESVVVTAGCQEAMFLVLRALRADERDVLLAVSPTYVGLTGAARLVDLPVRPVRTGEHGIDLEDLVAVIRRERAAGRRPRACYVVPDFANPSGLSLDLATRRRLLEVAAAEDVLLIEDNPYGLFHGDADRVPTLKALDAARRVVYLGSFAKSVLPGARVGYVVADQRVSGADGTTGLFADQLSKIKSMLTVNTSPIAQAVVGGKLLAHGCRLAGATAPERRLYDRNLRRLVTGLAERFPPGSDVTWTVPTGGFFVVVTVPFAVDDRLLERSARDYGVLWTPMGHFYDGVTAVRALRLSCSAVSVDQIDRGLDRLAALINDRSGRSAGTIGHGHLADSARGEP</sequence>
<evidence type="ECO:0000313" key="6">
    <source>
        <dbReference type="EMBL" id="ROP35027.1"/>
    </source>
</evidence>
<dbReference type="CDD" id="cd00609">
    <property type="entry name" value="AAT_like"/>
    <property type="match status" value="1"/>
</dbReference>
<dbReference type="EMBL" id="RJKM01000001">
    <property type="protein sequence ID" value="ROP35027.1"/>
    <property type="molecule type" value="Genomic_DNA"/>
</dbReference>
<keyword evidence="7" id="KW-1185">Reference proteome</keyword>
<evidence type="ECO:0000256" key="3">
    <source>
        <dbReference type="ARBA" id="ARBA00022679"/>
    </source>
</evidence>
<dbReference type="GO" id="GO:0008483">
    <property type="term" value="F:transaminase activity"/>
    <property type="evidence" value="ECO:0007669"/>
    <property type="project" value="UniProtKB-KW"/>
</dbReference>
<evidence type="ECO:0000313" key="7">
    <source>
        <dbReference type="Proteomes" id="UP000268727"/>
    </source>
</evidence>
<protein>
    <submittedName>
        <fullName evidence="6">(S)-3,5-dihydroxyphenylglycine transaminase</fullName>
    </submittedName>
</protein>
<dbReference type="Gene3D" id="3.40.640.10">
    <property type="entry name" value="Type I PLP-dependent aspartate aminotransferase-like (Major domain)"/>
    <property type="match status" value="1"/>
</dbReference>
<comment type="cofactor">
    <cofactor evidence="1">
        <name>pyridoxal 5'-phosphate</name>
        <dbReference type="ChEBI" id="CHEBI:597326"/>
    </cofactor>
</comment>
<keyword evidence="2" id="KW-0032">Aminotransferase</keyword>
<proteinExistence type="predicted"/>
<evidence type="ECO:0000256" key="2">
    <source>
        <dbReference type="ARBA" id="ARBA00022576"/>
    </source>
</evidence>
<dbReference type="GO" id="GO:1901605">
    <property type="term" value="P:alpha-amino acid metabolic process"/>
    <property type="evidence" value="ECO:0007669"/>
    <property type="project" value="TreeGrafter"/>
</dbReference>
<dbReference type="Gene3D" id="3.90.1150.10">
    <property type="entry name" value="Aspartate Aminotransferase, domain 1"/>
    <property type="match status" value="1"/>
</dbReference>
<evidence type="ECO:0000256" key="4">
    <source>
        <dbReference type="ARBA" id="ARBA00022898"/>
    </source>
</evidence>
<dbReference type="GO" id="GO:0030170">
    <property type="term" value="F:pyridoxal phosphate binding"/>
    <property type="evidence" value="ECO:0007669"/>
    <property type="project" value="InterPro"/>
</dbReference>
<dbReference type="InterPro" id="IPR015421">
    <property type="entry name" value="PyrdxlP-dep_Trfase_major"/>
</dbReference>
<dbReference type="Pfam" id="PF00155">
    <property type="entry name" value="Aminotran_1_2"/>
    <property type="match status" value="1"/>
</dbReference>
<gene>
    <name evidence="6" type="ORF">EDD40_0240</name>
</gene>
<evidence type="ECO:0000259" key="5">
    <source>
        <dbReference type="Pfam" id="PF00155"/>
    </source>
</evidence>
<reference evidence="6 7" key="1">
    <citation type="submission" date="2018-11" db="EMBL/GenBank/DDBJ databases">
        <title>Sequencing the genomes of 1000 actinobacteria strains.</title>
        <authorList>
            <person name="Klenk H.-P."/>
        </authorList>
    </citation>
    <scope>NUCLEOTIDE SEQUENCE [LARGE SCALE GENOMIC DNA]</scope>
    <source>
        <strain evidence="6 7">DSM 44231</strain>
    </source>
</reference>
<comment type="caution">
    <text evidence="6">The sequence shown here is derived from an EMBL/GenBank/DDBJ whole genome shotgun (WGS) entry which is preliminary data.</text>
</comment>
<organism evidence="6 7">
    <name type="scientific">Saccharothrix texasensis</name>
    <dbReference type="NCBI Taxonomy" id="103734"/>
    <lineage>
        <taxon>Bacteria</taxon>
        <taxon>Bacillati</taxon>
        <taxon>Actinomycetota</taxon>
        <taxon>Actinomycetes</taxon>
        <taxon>Pseudonocardiales</taxon>
        <taxon>Pseudonocardiaceae</taxon>
        <taxon>Saccharothrix</taxon>
    </lineage>
</organism>
<accession>A0A3N1GXR8</accession>
<name>A0A3N1GXR8_9PSEU</name>
<dbReference type="AlphaFoldDB" id="A0A3N1GXR8"/>
<dbReference type="SUPFAM" id="SSF53383">
    <property type="entry name" value="PLP-dependent transferases"/>
    <property type="match status" value="1"/>
</dbReference>
<dbReference type="InterPro" id="IPR050859">
    <property type="entry name" value="Class-I_PLP-dep_aminotransf"/>
</dbReference>
<dbReference type="InterPro" id="IPR015422">
    <property type="entry name" value="PyrdxlP-dep_Trfase_small"/>
</dbReference>
<dbReference type="InterPro" id="IPR015424">
    <property type="entry name" value="PyrdxlP-dep_Trfase"/>
</dbReference>
<keyword evidence="4" id="KW-0663">Pyridoxal phosphate</keyword>
<dbReference type="InterPro" id="IPR004839">
    <property type="entry name" value="Aminotransferase_I/II_large"/>
</dbReference>
<feature type="domain" description="Aminotransferase class I/classII large" evidence="5">
    <location>
        <begin position="80"/>
        <end position="427"/>
    </location>
</feature>
<dbReference type="PANTHER" id="PTHR42790:SF19">
    <property type="entry name" value="KYNURENINE_ALPHA-AMINOADIPATE AMINOTRANSFERASE, MITOCHONDRIAL"/>
    <property type="match status" value="1"/>
</dbReference>
<dbReference type="PANTHER" id="PTHR42790">
    <property type="entry name" value="AMINOTRANSFERASE"/>
    <property type="match status" value="1"/>
</dbReference>